<gene>
    <name evidence="1" type="ORF">ATNIH1004_011640</name>
</gene>
<sequence length="260" mass="28845">MTNVGNQCFDVVPTGHPDTGSITPYLSQTELLDDLLSSWRESDTRRSDSALLQPFSTSNNKWTQDWDNSSSTGLVQNCSNAFPPSSLAFCYNDFHDFVMNKFPHYDFATSLPHGQSSSVPLEDQIQLIPLSKHLPTLQVGKDGVARVEWPHAETCRPTTHPGTEDTGLRPTKNKATPSVLANSVFSNVDYILPAYSQPEQPEHTIQNGYPALWERYSSPIKIPDLKNLSIGDAFCTQQISPSDSIWCRCFSSGNGQCRMA</sequence>
<evidence type="ECO:0000313" key="2">
    <source>
        <dbReference type="Proteomes" id="UP000324241"/>
    </source>
</evidence>
<dbReference type="Proteomes" id="UP000324241">
    <property type="component" value="Unassembled WGS sequence"/>
</dbReference>
<reference evidence="1 2" key="1">
    <citation type="submission" date="2019-08" db="EMBL/GenBank/DDBJ databases">
        <title>The genome sequence of a newly discovered highly antifungal drug resistant Aspergillus species, Aspergillus tanneri NIH 1004.</title>
        <authorList>
            <person name="Mounaud S."/>
            <person name="Singh I."/>
            <person name="Joardar V."/>
            <person name="Pakala S."/>
            <person name="Pakala S."/>
            <person name="Venepally P."/>
            <person name="Chung J.K."/>
            <person name="Losada L."/>
            <person name="Nierman W.C."/>
        </authorList>
    </citation>
    <scope>NUCLEOTIDE SEQUENCE [LARGE SCALE GENOMIC DNA]</scope>
    <source>
        <strain evidence="1 2">NIH1004</strain>
    </source>
</reference>
<organism evidence="1 2">
    <name type="scientific">Aspergillus tanneri</name>
    <dbReference type="NCBI Taxonomy" id="1220188"/>
    <lineage>
        <taxon>Eukaryota</taxon>
        <taxon>Fungi</taxon>
        <taxon>Dikarya</taxon>
        <taxon>Ascomycota</taxon>
        <taxon>Pezizomycotina</taxon>
        <taxon>Eurotiomycetes</taxon>
        <taxon>Eurotiomycetidae</taxon>
        <taxon>Eurotiales</taxon>
        <taxon>Aspergillaceae</taxon>
        <taxon>Aspergillus</taxon>
        <taxon>Aspergillus subgen. Circumdati</taxon>
    </lineage>
</organism>
<dbReference type="AlphaFoldDB" id="A0A5M9M836"/>
<dbReference type="RefSeq" id="XP_033420866.1">
    <property type="nucleotide sequence ID" value="XM_033576202.1"/>
</dbReference>
<name>A0A5M9M836_9EURO</name>
<evidence type="ECO:0000313" key="1">
    <source>
        <dbReference type="EMBL" id="KAA8641504.1"/>
    </source>
</evidence>
<comment type="caution">
    <text evidence="1">The sequence shown here is derived from an EMBL/GenBank/DDBJ whole genome shotgun (WGS) entry which is preliminary data.</text>
</comment>
<proteinExistence type="predicted"/>
<accession>A0A5M9M836</accession>
<protein>
    <submittedName>
        <fullName evidence="1">Uncharacterized protein</fullName>
    </submittedName>
</protein>
<dbReference type="GeneID" id="54334341"/>
<dbReference type="EMBL" id="QUQM01000009">
    <property type="protein sequence ID" value="KAA8641504.1"/>
    <property type="molecule type" value="Genomic_DNA"/>
</dbReference>